<keyword evidence="7" id="KW-0325">Glycoprotein</keyword>
<dbReference type="STRING" id="885580.ENSFDAP00000019854"/>
<dbReference type="PANTHER" id="PTHR47613:SF1">
    <property type="entry name" value="SPERM ACROSOME MEMBRANE-ASSOCIATED PROTEIN 4"/>
    <property type="match status" value="1"/>
</dbReference>
<dbReference type="OMA" id="AKDCVFC"/>
<keyword evidence="8" id="KW-0449">Lipoprotein</keyword>
<gene>
    <name evidence="12" type="ORF">H920_12401</name>
</gene>
<evidence type="ECO:0000313" key="12">
    <source>
        <dbReference type="EMBL" id="KFO26244.1"/>
    </source>
</evidence>
<keyword evidence="3" id="KW-0336">GPI-anchor</keyword>
<proteinExistence type="inferred from homology"/>
<evidence type="ECO:0000256" key="7">
    <source>
        <dbReference type="ARBA" id="ARBA00023180"/>
    </source>
</evidence>
<dbReference type="SUPFAM" id="SSF57302">
    <property type="entry name" value="Snake toxin-like"/>
    <property type="match status" value="1"/>
</dbReference>
<evidence type="ECO:0000259" key="11">
    <source>
        <dbReference type="Pfam" id="PF00021"/>
    </source>
</evidence>
<dbReference type="InterPro" id="IPR045860">
    <property type="entry name" value="Snake_toxin-like_sf"/>
</dbReference>
<dbReference type="GO" id="GO:0005886">
    <property type="term" value="C:plasma membrane"/>
    <property type="evidence" value="ECO:0007669"/>
    <property type="project" value="UniProtKB-SubCell"/>
</dbReference>
<keyword evidence="4 10" id="KW-0732">Signal</keyword>
<keyword evidence="6" id="KW-1015">Disulfide bond</keyword>
<evidence type="ECO:0000256" key="2">
    <source>
        <dbReference type="ARBA" id="ARBA00022475"/>
    </source>
</evidence>
<name>A0A091D2E0_FUKDA</name>
<sequence length="130" mass="13795">MVLGWLRRLLLLLLVTALPRGATGIKDCFLCELTDSTLCPGTRVHCGDEEACFTGRGVAQGVWPVTNKGCVGATSCGREEPVSYMGLTYTLTTTCCSSHLCNHGPSPRGRPVETAAISLVPGLLLLPHLL</sequence>
<dbReference type="InterPro" id="IPR046354">
    <property type="entry name" value="SPACA4/Bouncer"/>
</dbReference>
<organism evidence="12 13">
    <name type="scientific">Fukomys damarensis</name>
    <name type="common">Damaraland mole rat</name>
    <name type="synonym">Cryptomys damarensis</name>
    <dbReference type="NCBI Taxonomy" id="885580"/>
    <lineage>
        <taxon>Eukaryota</taxon>
        <taxon>Metazoa</taxon>
        <taxon>Chordata</taxon>
        <taxon>Craniata</taxon>
        <taxon>Vertebrata</taxon>
        <taxon>Euteleostomi</taxon>
        <taxon>Mammalia</taxon>
        <taxon>Eutheria</taxon>
        <taxon>Euarchontoglires</taxon>
        <taxon>Glires</taxon>
        <taxon>Rodentia</taxon>
        <taxon>Hystricomorpha</taxon>
        <taxon>Bathyergidae</taxon>
        <taxon>Fukomys</taxon>
    </lineage>
</organism>
<feature type="signal peptide" evidence="10">
    <location>
        <begin position="1"/>
        <end position="24"/>
    </location>
</feature>
<evidence type="ECO:0000256" key="10">
    <source>
        <dbReference type="SAM" id="SignalP"/>
    </source>
</evidence>
<evidence type="ECO:0000256" key="3">
    <source>
        <dbReference type="ARBA" id="ARBA00022622"/>
    </source>
</evidence>
<dbReference type="InterPro" id="IPR016054">
    <property type="entry name" value="LY6_UPA_recep-like"/>
</dbReference>
<comment type="similarity">
    <text evidence="9">Belongs to the SPACA4/bouncer family.</text>
</comment>
<dbReference type="EMBL" id="KN123228">
    <property type="protein sequence ID" value="KFO26244.1"/>
    <property type="molecule type" value="Genomic_DNA"/>
</dbReference>
<dbReference type="Pfam" id="PF00021">
    <property type="entry name" value="UPAR_LY6"/>
    <property type="match status" value="1"/>
</dbReference>
<dbReference type="eggNOG" id="ENOG502S5P1">
    <property type="taxonomic scope" value="Eukaryota"/>
</dbReference>
<evidence type="ECO:0000256" key="1">
    <source>
        <dbReference type="ARBA" id="ARBA00004609"/>
    </source>
</evidence>
<dbReference type="Proteomes" id="UP000028990">
    <property type="component" value="Unassembled WGS sequence"/>
</dbReference>
<keyword evidence="2" id="KW-1003">Cell membrane</keyword>
<feature type="domain" description="UPAR/Ly6" evidence="11">
    <location>
        <begin position="27"/>
        <end position="103"/>
    </location>
</feature>
<evidence type="ECO:0000256" key="5">
    <source>
        <dbReference type="ARBA" id="ARBA00023136"/>
    </source>
</evidence>
<dbReference type="PANTHER" id="PTHR47613">
    <property type="entry name" value="SPERM ACROSOME MEMBRANE-ASSOCIATED PROTEIN 4"/>
    <property type="match status" value="1"/>
</dbReference>
<dbReference type="Gene3D" id="2.10.60.10">
    <property type="entry name" value="CD59"/>
    <property type="match status" value="1"/>
</dbReference>
<dbReference type="AlphaFoldDB" id="A0A091D2E0"/>
<reference evidence="12 13" key="1">
    <citation type="submission" date="2013-11" db="EMBL/GenBank/DDBJ databases">
        <title>The Damaraland mole rat (Fukomys damarensis) genome and evolution of African mole rats.</title>
        <authorList>
            <person name="Gladyshev V.N."/>
            <person name="Fang X."/>
        </authorList>
    </citation>
    <scope>NUCLEOTIDE SEQUENCE [LARGE SCALE GENOMIC DNA]</scope>
    <source>
        <tissue evidence="12">Liver</tissue>
    </source>
</reference>
<dbReference type="GO" id="GO:0098552">
    <property type="term" value="C:side of membrane"/>
    <property type="evidence" value="ECO:0007669"/>
    <property type="project" value="UniProtKB-KW"/>
</dbReference>
<accession>A0A091D2E0</accession>
<evidence type="ECO:0000256" key="9">
    <source>
        <dbReference type="ARBA" id="ARBA00029446"/>
    </source>
</evidence>
<evidence type="ECO:0000313" key="13">
    <source>
        <dbReference type="Proteomes" id="UP000028990"/>
    </source>
</evidence>
<evidence type="ECO:0000256" key="4">
    <source>
        <dbReference type="ARBA" id="ARBA00022729"/>
    </source>
</evidence>
<comment type="subcellular location">
    <subcellularLocation>
        <location evidence="1">Cell membrane</location>
        <topology evidence="1">Lipid-anchor</topology>
        <topology evidence="1">GPI-anchor</topology>
    </subcellularLocation>
</comment>
<evidence type="ECO:0000256" key="8">
    <source>
        <dbReference type="ARBA" id="ARBA00023288"/>
    </source>
</evidence>
<keyword evidence="5" id="KW-0472">Membrane</keyword>
<protein>
    <submittedName>
        <fullName evidence="12">Sperm acrosome membrane-associated protein 4</fullName>
    </submittedName>
</protein>
<keyword evidence="13" id="KW-1185">Reference proteome</keyword>
<dbReference type="OrthoDB" id="5962859at2759"/>
<evidence type="ECO:0000256" key="6">
    <source>
        <dbReference type="ARBA" id="ARBA00023157"/>
    </source>
</evidence>
<feature type="chain" id="PRO_5001871244" evidence="10">
    <location>
        <begin position="25"/>
        <end position="130"/>
    </location>
</feature>
<dbReference type="GO" id="GO:0035036">
    <property type="term" value="P:sperm-egg recognition"/>
    <property type="evidence" value="ECO:0007669"/>
    <property type="project" value="TreeGrafter"/>
</dbReference>